<dbReference type="EMBL" id="JASBWV010000005">
    <property type="protein sequence ID" value="KAJ9126374.1"/>
    <property type="molecule type" value="Genomic_DNA"/>
</dbReference>
<name>A0ACC2XSM3_9TREE</name>
<evidence type="ECO:0000313" key="2">
    <source>
        <dbReference type="Proteomes" id="UP001234202"/>
    </source>
</evidence>
<sequence>MSYFSGKSGPNQEDYNQVRHLQGHPVMLSSNSHQYRETGNGYRSPDSISPYRSPAMADDYSPSPSRQFMEAHVSPPPGGSSQHHSSHQVAPGRTNSIVARMEGIEVSSNRNDVDDPPEGSAPHDRSGIVDGRGNGDVVMQRSNEANARRTFSDGRIGILPPDAPRTYTSVKLVGDGSFGTVWLCDWASPLAPETKLSAMQCGAGARSEWIGKRLVAVKRMKRVWEGGWQQASQLDTKELYFVFECMEGNLYQLTKSRKGRSLAGGLIASIFHQVVGGLHHIHKSGYFHRDMKPENLLVTTTGLQDYLPIIDPENQIADQAMRNVGITPPERPNPVIEKDVAVIVKLADFGLARSLESAPPYTEYVSTRWYRAPEVLLRSKEYSAPVDLWALGTIMAELVNLKAFFPGQSEVDQVWRICEILGDPSAEYGLDERGRVFGGGEWIRGIKMAKAVGFAFPKKKPAHFAGLFPPSTPISLVDCIQDLLRYNPKARLTAEDCMNTPYFHLTLPHLRAAVQLPEIPFSKGQPSLSELESLLRDIDRQRTQVPYAMPLNDSVPPRSLPPSHSASPVHGKSAFGGQDGRILPPPKVSPDIRPYYQPSDRPTPYNSAYSLHATPNPENPNALSASSSQTMLNLPYGRPHRGGASALVDQLRELDLPTDALSTFGRRSDVALQERTTDAAGLSRIVPPPLHHPGGFANTMAPPDRNIIPWNVPAGSTSSLSFRSNNSDTQLPAIPAYQRNHLPPHMATPTTLISGQQPVSPYDAASHYSSQHSFEAGSSPMLASLPEDVDMVDTSTSPARRPDSQAVAQASSHALPISSKKKKWGLSSVFGSSHDKQQPSIPSANIASISANSSLKRTQSGAKATDRFQSLPVLPPPQIDVGTITDPKKAKKEAERQAKELERARRDAMERAQKERARAVMQKRSQLEQQRKIAGSKTELEWSHVHGPTHEKRSEAAYSSKTSNTSGTSVPRINPDSPRPPSLYQQAGSFSSFSVHSGESSQRQKLSEHNLRQTQAIPEIVQDHDPYRAKARRRNDNDDHSTSNYSVPSLINASLLTVDSDPGPGGSRRMYPFDHRAASNSSLGHRYHTGSNTSIDGQLARDFQAHASLAVHPGSGPFASSTSGGYGFVGTSVSGPTTPYGNPSGHAVSSGNGFGRPVHPPIPSLFREHTLSDHGLDGQGNHHVRTGHGHKHLFQY</sequence>
<keyword evidence="2" id="KW-1185">Reference proteome</keyword>
<gene>
    <name evidence="1" type="ORF">QFC24_002112</name>
</gene>
<dbReference type="Proteomes" id="UP001234202">
    <property type="component" value="Unassembled WGS sequence"/>
</dbReference>
<accession>A0ACC2XSM3</accession>
<organism evidence="1 2">
    <name type="scientific">Naganishia onofrii</name>
    <dbReference type="NCBI Taxonomy" id="1851511"/>
    <lineage>
        <taxon>Eukaryota</taxon>
        <taxon>Fungi</taxon>
        <taxon>Dikarya</taxon>
        <taxon>Basidiomycota</taxon>
        <taxon>Agaricomycotina</taxon>
        <taxon>Tremellomycetes</taxon>
        <taxon>Filobasidiales</taxon>
        <taxon>Filobasidiaceae</taxon>
        <taxon>Naganishia</taxon>
    </lineage>
</organism>
<evidence type="ECO:0000313" key="1">
    <source>
        <dbReference type="EMBL" id="KAJ9126374.1"/>
    </source>
</evidence>
<comment type="caution">
    <text evidence="1">The sequence shown here is derived from an EMBL/GenBank/DDBJ whole genome shotgun (WGS) entry which is preliminary data.</text>
</comment>
<reference evidence="1" key="1">
    <citation type="submission" date="2023-04" db="EMBL/GenBank/DDBJ databases">
        <title>Draft Genome sequencing of Naganishia species isolated from polar environments using Oxford Nanopore Technology.</title>
        <authorList>
            <person name="Leo P."/>
            <person name="Venkateswaran K."/>
        </authorList>
    </citation>
    <scope>NUCLEOTIDE SEQUENCE</scope>
    <source>
        <strain evidence="1">DBVPG 5303</strain>
    </source>
</reference>
<protein>
    <submittedName>
        <fullName evidence="1">Uncharacterized protein</fullName>
    </submittedName>
</protein>
<proteinExistence type="predicted"/>